<dbReference type="PANTHER" id="PTHR42928">
    <property type="entry name" value="TRICARBOXYLATE-BINDING PROTEIN"/>
    <property type="match status" value="1"/>
</dbReference>
<sequence>MPFAAGGPTDAIARSVAAKLETEWRQPVVVENRPGAGGSTGSAVVARAAPDGYTLLVTANSHVINPAVLRSLPFDTNRDFTPIVRLADGPFVLVVHPSLRVRTLPEFVARMRERPGAFNYSSAGHGTNNHLAMERLKAIGGINITHVAYGGAAPATTALLSGEVQAMVNNLVNSLPHISEGRMVPVAIGGLERSPVLPDVPSMNETYPGLTAVNWYAAFGPAGMPPDLVAIINASMTRAVRSPAVADRLQSQGISPAGGPATDFARQVEEEILTWGRVAREAGVRPE</sequence>
<dbReference type="PIRSF" id="PIRSF017082">
    <property type="entry name" value="YflP"/>
    <property type="match status" value="1"/>
</dbReference>
<comment type="caution">
    <text evidence="2">The sequence shown here is derived from an EMBL/GenBank/DDBJ whole genome shotgun (WGS) entry which is preliminary data.</text>
</comment>
<dbReference type="InterPro" id="IPR005064">
    <property type="entry name" value="BUG"/>
</dbReference>
<organism evidence="2 3">
    <name type="scientific">Belnapia arida</name>
    <dbReference type="NCBI Taxonomy" id="2804533"/>
    <lineage>
        <taxon>Bacteria</taxon>
        <taxon>Pseudomonadati</taxon>
        <taxon>Pseudomonadota</taxon>
        <taxon>Alphaproteobacteria</taxon>
        <taxon>Acetobacterales</taxon>
        <taxon>Roseomonadaceae</taxon>
        <taxon>Belnapia</taxon>
    </lineage>
</organism>
<comment type="similarity">
    <text evidence="1">Belongs to the UPF0065 (bug) family.</text>
</comment>
<dbReference type="Pfam" id="PF03401">
    <property type="entry name" value="TctC"/>
    <property type="match status" value="1"/>
</dbReference>
<reference evidence="2 3" key="1">
    <citation type="submission" date="2021-01" db="EMBL/GenBank/DDBJ databases">
        <title>Belnapia mucosa sp. nov. and Belnapia arida sp. nov., isolated from the Tabernas Desert (Almeria, Spain).</title>
        <authorList>
            <person name="Molina-Menor E."/>
            <person name="Vidal-Verdu A."/>
            <person name="Calonge A."/>
            <person name="Satari L."/>
            <person name="Pereto J."/>
            <person name="Porcar M."/>
        </authorList>
    </citation>
    <scope>NUCLEOTIDE SEQUENCE [LARGE SCALE GENOMIC DNA]</scope>
    <source>
        <strain evidence="2 3">T18</strain>
    </source>
</reference>
<accession>A0ABS1UDB9</accession>
<dbReference type="InterPro" id="IPR042100">
    <property type="entry name" value="Bug_dom1"/>
</dbReference>
<gene>
    <name evidence="2" type="ORF">JMJ56_31610</name>
</gene>
<evidence type="ECO:0000313" key="3">
    <source>
        <dbReference type="Proteomes" id="UP000660885"/>
    </source>
</evidence>
<dbReference type="CDD" id="cd13578">
    <property type="entry name" value="PBP2_Bug27"/>
    <property type="match status" value="1"/>
</dbReference>
<keyword evidence="3" id="KW-1185">Reference proteome</keyword>
<proteinExistence type="inferred from homology"/>
<dbReference type="RefSeq" id="WP_202835849.1">
    <property type="nucleotide sequence ID" value="NZ_JAETWB010000076.1"/>
</dbReference>
<dbReference type="Gene3D" id="3.40.190.10">
    <property type="entry name" value="Periplasmic binding protein-like II"/>
    <property type="match status" value="1"/>
</dbReference>
<evidence type="ECO:0000313" key="2">
    <source>
        <dbReference type="EMBL" id="MBL6082515.1"/>
    </source>
</evidence>
<dbReference type="EMBL" id="JAETWB010000076">
    <property type="protein sequence ID" value="MBL6082515.1"/>
    <property type="molecule type" value="Genomic_DNA"/>
</dbReference>
<dbReference type="Gene3D" id="3.40.190.150">
    <property type="entry name" value="Bordetella uptake gene, domain 1"/>
    <property type="match status" value="1"/>
</dbReference>
<dbReference type="PANTHER" id="PTHR42928:SF5">
    <property type="entry name" value="BLR1237 PROTEIN"/>
    <property type="match status" value="1"/>
</dbReference>
<protein>
    <submittedName>
        <fullName evidence="2">Tripartite tricarboxylate transporter substrate binding protein</fullName>
    </submittedName>
</protein>
<dbReference type="SUPFAM" id="SSF53850">
    <property type="entry name" value="Periplasmic binding protein-like II"/>
    <property type="match status" value="1"/>
</dbReference>
<name>A0ABS1UDB9_9PROT</name>
<dbReference type="Proteomes" id="UP000660885">
    <property type="component" value="Unassembled WGS sequence"/>
</dbReference>
<evidence type="ECO:0000256" key="1">
    <source>
        <dbReference type="ARBA" id="ARBA00006987"/>
    </source>
</evidence>